<name>A0A7D4A0T9_ACTVE</name>
<feature type="region of interest" description="Disordered" evidence="1">
    <location>
        <begin position="363"/>
        <end position="405"/>
    </location>
</feature>
<reference evidence="3 4" key="1">
    <citation type="submission" date="2020-05" db="EMBL/GenBank/DDBJ databases">
        <title>Actinomadura verrucosospora NRRL-B18236 (PFL_A860) Genome sequencing and assembly.</title>
        <authorList>
            <person name="Samborskyy M."/>
        </authorList>
    </citation>
    <scope>NUCLEOTIDE SEQUENCE [LARGE SCALE GENOMIC DNA]</scope>
    <source>
        <strain evidence="3 4">NRRL:B18236</strain>
    </source>
</reference>
<evidence type="ECO:0000256" key="1">
    <source>
        <dbReference type="SAM" id="MobiDB-lite"/>
    </source>
</evidence>
<evidence type="ECO:0008006" key="5">
    <source>
        <dbReference type="Google" id="ProtNLM"/>
    </source>
</evidence>
<keyword evidence="2" id="KW-0812">Transmembrane</keyword>
<feature type="transmembrane region" description="Helical" evidence="2">
    <location>
        <begin position="337"/>
        <end position="358"/>
    </location>
</feature>
<feature type="compositionally biased region" description="Basic and acidic residues" evidence="1">
    <location>
        <begin position="80"/>
        <end position="89"/>
    </location>
</feature>
<keyword evidence="4" id="KW-1185">Reference proteome</keyword>
<dbReference type="Proteomes" id="UP000501240">
    <property type="component" value="Chromosome"/>
</dbReference>
<sequence>MGGAVGAQRDDLAVEDGVADGEFADGGDDLGEPGGDLVEGAGEHPDVAVADVDLGADAVELPFDGGLGLQLGERLLDRRGGRGEHRLDGAPDLQGELAQPVDAVGERGGGDGAEGAAEHGGAPDLGGRHAGRGGDRLGHHAVEGALAQLAGQQPDEEVLLGAGGAAEQGGDELAAPGDRSGAGHGADLGERGVDLGDGQRGLGGGRRDRAQRRVADADLPLRQLAGQVGDDGRGLAGPGGAQARGERRDLGLAAGGAGHLSRRPRDLRYEHPFIVTTGSDIRSRRDPWSPAAVLTTLTSGGPRARGSEERGVGLQRDPFHRVYSAPEPPSPSRRPRLLVLLVALVAFGGAAVAVFLLMPGHGKDAAAPRSGSPSPGRPAEPPSPSESPMQEQTVGSLPKPCAMVPDKTVRRTIPEARRDESANSTFTTCTYTAQGPRFRWLRIEVNLHAPSASPSPVRAAQVDYRATWAQAHDAPLVRTISLRPQRGIGDEAFRWFKADEGQPTVVGEVTTRYRNVVVMVAYSEQVAQGRAGSREGACVGTAEGVAREVLATLAHF</sequence>
<feature type="compositionally biased region" description="Basic and acidic residues" evidence="1">
    <location>
        <begin position="132"/>
        <end position="142"/>
    </location>
</feature>
<feature type="region of interest" description="Disordered" evidence="1">
    <location>
        <begin position="294"/>
        <end position="333"/>
    </location>
</feature>
<protein>
    <recommendedName>
        <fullName evidence="5">DUF3558 domain-containing protein</fullName>
    </recommendedName>
</protein>
<feature type="compositionally biased region" description="Acidic residues" evidence="1">
    <location>
        <begin position="13"/>
        <end position="31"/>
    </location>
</feature>
<dbReference type="EMBL" id="CP053892">
    <property type="protein sequence ID" value="QKG25506.1"/>
    <property type="molecule type" value="Genomic_DNA"/>
</dbReference>
<feature type="compositionally biased region" description="Pro residues" evidence="1">
    <location>
        <begin position="375"/>
        <end position="385"/>
    </location>
</feature>
<feature type="region of interest" description="Disordered" evidence="1">
    <location>
        <begin position="1"/>
        <end position="44"/>
    </location>
</feature>
<keyword evidence="2" id="KW-1133">Transmembrane helix</keyword>
<accession>A0A7D4A0T9</accession>
<feature type="compositionally biased region" description="Basic and acidic residues" evidence="1">
    <location>
        <begin position="205"/>
        <end position="215"/>
    </location>
</feature>
<organism evidence="3 4">
    <name type="scientific">Actinomadura verrucosospora</name>
    <dbReference type="NCBI Taxonomy" id="46165"/>
    <lineage>
        <taxon>Bacteria</taxon>
        <taxon>Bacillati</taxon>
        <taxon>Actinomycetota</taxon>
        <taxon>Actinomycetes</taxon>
        <taxon>Streptosporangiales</taxon>
        <taxon>Thermomonosporaceae</taxon>
        <taxon>Actinomadura</taxon>
    </lineage>
</organism>
<evidence type="ECO:0000313" key="3">
    <source>
        <dbReference type="EMBL" id="QKG25506.1"/>
    </source>
</evidence>
<feature type="region of interest" description="Disordered" evidence="1">
    <location>
        <begin position="80"/>
        <end position="145"/>
    </location>
</feature>
<feature type="region of interest" description="Disordered" evidence="1">
    <location>
        <begin position="167"/>
        <end position="215"/>
    </location>
</feature>
<keyword evidence="2" id="KW-0472">Membrane</keyword>
<evidence type="ECO:0000313" key="4">
    <source>
        <dbReference type="Proteomes" id="UP000501240"/>
    </source>
</evidence>
<gene>
    <name evidence="3" type="ORF">ACTIVE_7158</name>
</gene>
<dbReference type="AlphaFoldDB" id="A0A7D4A0T9"/>
<evidence type="ECO:0000256" key="2">
    <source>
        <dbReference type="SAM" id="Phobius"/>
    </source>
</evidence>
<proteinExistence type="predicted"/>